<organism evidence="7 8">
    <name type="scientific">Pallidibacillus thermolactis</name>
    <dbReference type="NCBI Taxonomy" id="251051"/>
    <lineage>
        <taxon>Bacteria</taxon>
        <taxon>Bacillati</taxon>
        <taxon>Bacillota</taxon>
        <taxon>Bacilli</taxon>
        <taxon>Bacillales</taxon>
        <taxon>Bacillaceae</taxon>
        <taxon>Pallidibacillus</taxon>
    </lineage>
</organism>
<evidence type="ECO:0000256" key="4">
    <source>
        <dbReference type="ARBA" id="ARBA00022723"/>
    </source>
</evidence>
<evidence type="ECO:0000313" key="8">
    <source>
        <dbReference type="Proteomes" id="UP001208656"/>
    </source>
</evidence>
<reference evidence="7 8" key="1">
    <citation type="submission" date="2022-10" db="EMBL/GenBank/DDBJ databases">
        <title>Description of Fervidibacillus gen. nov. in the family Fervidibacillaceae fam. nov. with two species, Fervidibacillus albus sp. nov., and Fervidibacillus halotolerans sp. nov., isolated from tidal flat sediments.</title>
        <authorList>
            <person name="Kwon K.K."/>
            <person name="Yang S.-H."/>
        </authorList>
    </citation>
    <scope>NUCLEOTIDE SEQUENCE [LARGE SCALE GENOMIC DNA]</scope>
    <source>
        <strain evidence="7 8">DSM 23332</strain>
    </source>
</reference>
<keyword evidence="6" id="KW-0414">Isoprene biosynthesis</keyword>
<dbReference type="SUPFAM" id="SSF48576">
    <property type="entry name" value="Terpenoid synthases"/>
    <property type="match status" value="1"/>
</dbReference>
<sequence length="793" mass="92195">MNEVILKNPEQTYKSAENQAKAYFQTLFEQYQEKTFVKKLIHDFQIWKKNHVFSPIVPFFSKKEAAAPKNHKQYVKWLIKAGQLERYLHRSVSYIFMRDLGKNINEPETQKRINAIVNELRKNLIKETEQTKQMSHIYHKTFDWAKIYQDAKKDGMEVAIIWLIEKLQHVAKLIPDGMDREEAQRKLIKIVAGVLIQEREDMPTDLSPEERSKRLNRAIKLGYAYGLTYPYIDDLLDSNVLSEVEQSRFSDLIRTTIITGKAPELGEWSGKNKSFIEQVYTELCNAFELIQQNQRSETKEKFYEQAYIFFHSQEVDRKKTLANPNYSNEDLFIPVILKSSASRLIVRTILSAPEDKGFDKRIFYYGVYNQLADDLTDMFKDLESGAVTPYTYYYKYHKVRSDLINPFALYWTVIAYLIHNVYQSDDLAREVILNRAINSLKRLKVRVGNKKYKEIMRIFSNFDLQFNKLIQSFVDKAQDVDFYDKLLRDQMIATLKNEELAREDFSKIVKAVRKKINFALLIEKKNEIPNKTIIDAANYSLEGDGKRLRPIITWVMAVKEYALHEEAIFPLLKSLEYMHTASLIFDDLPAQDNATIRRGRPTLHEVYNTAIAELTGLFMTQKAVEEQTNLKNFTSDVVLRLIQYSSETIQKMCVGQAMDLNAKGKHLTLDELNKMCLYKTGIGFEASLVLPAILACVDEKEMDGLKQFAKHAGIAFQIKDDLLDVEGNQHLLGKPIGQDEGNKSSTFVSILGVEEAKKMMWEHYCLADEALQHLPLKTPFLKQLLNYFVHRDH</sequence>
<dbReference type="Proteomes" id="UP001208656">
    <property type="component" value="Unassembled WGS sequence"/>
</dbReference>
<keyword evidence="8" id="KW-1185">Reference proteome</keyword>
<keyword evidence="4" id="KW-0479">Metal-binding</keyword>
<dbReference type="PANTHER" id="PTHR43281">
    <property type="entry name" value="FARNESYL DIPHOSPHATE SYNTHASE"/>
    <property type="match status" value="1"/>
</dbReference>
<keyword evidence="3" id="KW-0808">Transferase</keyword>
<dbReference type="EMBL" id="JAOUSE010000015">
    <property type="protein sequence ID" value="MCU9594201.1"/>
    <property type="molecule type" value="Genomic_DNA"/>
</dbReference>
<dbReference type="Pfam" id="PF00348">
    <property type="entry name" value="polyprenyl_synt"/>
    <property type="match status" value="1"/>
</dbReference>
<dbReference type="CDD" id="cd00685">
    <property type="entry name" value="Trans_IPPS_HT"/>
    <property type="match status" value="1"/>
</dbReference>
<evidence type="ECO:0000256" key="5">
    <source>
        <dbReference type="ARBA" id="ARBA00022842"/>
    </source>
</evidence>
<evidence type="ECO:0000256" key="1">
    <source>
        <dbReference type="ARBA" id="ARBA00001946"/>
    </source>
</evidence>
<comment type="similarity">
    <text evidence="2">Belongs to the FPP/GGPP synthase family.</text>
</comment>
<dbReference type="InterPro" id="IPR000092">
    <property type="entry name" value="Polyprenyl_synt"/>
</dbReference>
<protein>
    <submittedName>
        <fullName evidence="7">Polyprenyl synthetase family protein</fullName>
    </submittedName>
</protein>
<dbReference type="InterPro" id="IPR008949">
    <property type="entry name" value="Isoprenoid_synthase_dom_sf"/>
</dbReference>
<dbReference type="RefSeq" id="WP_263061427.1">
    <property type="nucleotide sequence ID" value="NZ_JAOUSE010000015.1"/>
</dbReference>
<dbReference type="InterPro" id="IPR033749">
    <property type="entry name" value="Polyprenyl_synt_CS"/>
</dbReference>
<evidence type="ECO:0000256" key="3">
    <source>
        <dbReference type="ARBA" id="ARBA00022679"/>
    </source>
</evidence>
<keyword evidence="5" id="KW-0460">Magnesium</keyword>
<name>A0ABT2WET0_9BACI</name>
<gene>
    <name evidence="7" type="ORF">OEV82_07000</name>
</gene>
<dbReference type="PROSITE" id="PS00723">
    <property type="entry name" value="POLYPRENYL_SYNTHASE_1"/>
    <property type="match status" value="1"/>
</dbReference>
<evidence type="ECO:0000256" key="2">
    <source>
        <dbReference type="ARBA" id="ARBA00006706"/>
    </source>
</evidence>
<dbReference type="PANTHER" id="PTHR43281:SF1">
    <property type="entry name" value="FARNESYL DIPHOSPHATE SYNTHASE"/>
    <property type="match status" value="1"/>
</dbReference>
<proteinExistence type="inferred from homology"/>
<dbReference type="SFLD" id="SFLDS00005">
    <property type="entry name" value="Isoprenoid_Synthase_Type_I"/>
    <property type="match status" value="1"/>
</dbReference>
<comment type="cofactor">
    <cofactor evidence="1">
        <name>Mg(2+)</name>
        <dbReference type="ChEBI" id="CHEBI:18420"/>
    </cofactor>
</comment>
<accession>A0ABT2WET0</accession>
<comment type="caution">
    <text evidence="7">The sequence shown here is derived from an EMBL/GenBank/DDBJ whole genome shotgun (WGS) entry which is preliminary data.</text>
</comment>
<evidence type="ECO:0000313" key="7">
    <source>
        <dbReference type="EMBL" id="MCU9594201.1"/>
    </source>
</evidence>
<dbReference type="Gene3D" id="1.10.600.10">
    <property type="entry name" value="Farnesyl Diphosphate Synthase"/>
    <property type="match status" value="1"/>
</dbReference>
<evidence type="ECO:0000256" key="6">
    <source>
        <dbReference type="ARBA" id="ARBA00023229"/>
    </source>
</evidence>